<organism evidence="2 3">
    <name type="scientific">Microscilla marina ATCC 23134</name>
    <dbReference type="NCBI Taxonomy" id="313606"/>
    <lineage>
        <taxon>Bacteria</taxon>
        <taxon>Pseudomonadati</taxon>
        <taxon>Bacteroidota</taxon>
        <taxon>Cytophagia</taxon>
        <taxon>Cytophagales</taxon>
        <taxon>Microscillaceae</taxon>
        <taxon>Microscilla</taxon>
    </lineage>
</organism>
<dbReference type="RefSeq" id="WP_002701418.1">
    <property type="nucleotide sequence ID" value="NZ_AAWS01000037.1"/>
</dbReference>
<gene>
    <name evidence="2" type="ORF">M23134_02525</name>
</gene>
<evidence type="ECO:0000256" key="1">
    <source>
        <dbReference type="SAM" id="MobiDB-lite"/>
    </source>
</evidence>
<protein>
    <submittedName>
        <fullName evidence="2">Uncharacterized protein</fullName>
    </submittedName>
</protein>
<accession>A1ZTU1</accession>
<dbReference type="Proteomes" id="UP000004095">
    <property type="component" value="Unassembled WGS sequence"/>
</dbReference>
<reference evidence="2 3" key="1">
    <citation type="submission" date="2007-01" db="EMBL/GenBank/DDBJ databases">
        <authorList>
            <person name="Haygood M."/>
            <person name="Podell S."/>
            <person name="Anderson C."/>
            <person name="Hopkinson B."/>
            <person name="Roe K."/>
            <person name="Barbeau K."/>
            <person name="Gaasterland T."/>
            <person name="Ferriera S."/>
            <person name="Johnson J."/>
            <person name="Kravitz S."/>
            <person name="Beeson K."/>
            <person name="Sutton G."/>
            <person name="Rogers Y.-H."/>
            <person name="Friedman R."/>
            <person name="Frazier M."/>
            <person name="Venter J.C."/>
        </authorList>
    </citation>
    <scope>NUCLEOTIDE SEQUENCE [LARGE SCALE GENOMIC DNA]</scope>
    <source>
        <strain evidence="2 3">ATCC 23134</strain>
    </source>
</reference>
<evidence type="ECO:0000313" key="2">
    <source>
        <dbReference type="EMBL" id="EAY26193.1"/>
    </source>
</evidence>
<feature type="compositionally biased region" description="Polar residues" evidence="1">
    <location>
        <begin position="123"/>
        <end position="138"/>
    </location>
</feature>
<feature type="region of interest" description="Disordered" evidence="1">
    <location>
        <begin position="1"/>
        <end position="50"/>
    </location>
</feature>
<dbReference type="EMBL" id="AAWS01000037">
    <property type="protein sequence ID" value="EAY26193.1"/>
    <property type="molecule type" value="Genomic_DNA"/>
</dbReference>
<sequence length="446" mass="49891">MDRRLSQIRQKQNKATMDADGIIGKRKSGARKKEITLDDASPASVSDTTSGFNNTVDTLLAAGTAPSDMIKTLDNLVPRSETEAEIKEGAKRYWSLVEQFHELYGVYPWEVVHTLHPKDRIGVNNSGSTKPNDPSTQEDPYVRKQRELKASTGVQFSEKDIKTVETLVKQAKAKGQVASNHEQFIAEALEGGHINPREASAARFMLRYMDSLRIVGNEIRTIYNQLDVSNEVGLQQGVQALSSFIGEELLNNFIGNRVNGLRTGGVYNTWTNLDQLTAYLNRAIETFENAFNAAIESGKPGRLFRLVQILNANEWNIEKYIGLLQRAQFNIYDTSTPFGFLANALYESPTSQGGKGGDGQAALKAALDTLYTQKHLPSRFTEEQIIDYDYTHTADDFKHWLRDNGYTHRVIKQAVAAERSYSSIADAKPITDQDIDKLLKSYEVLE</sequence>
<feature type="region of interest" description="Disordered" evidence="1">
    <location>
        <begin position="119"/>
        <end position="141"/>
    </location>
</feature>
<evidence type="ECO:0000313" key="3">
    <source>
        <dbReference type="Proteomes" id="UP000004095"/>
    </source>
</evidence>
<proteinExistence type="predicted"/>
<name>A1ZTU1_MICM2</name>
<comment type="caution">
    <text evidence="2">The sequence shown here is derived from an EMBL/GenBank/DDBJ whole genome shotgun (WGS) entry which is preliminary data.</text>
</comment>
<dbReference type="AlphaFoldDB" id="A1ZTU1"/>
<keyword evidence="3" id="KW-1185">Reference proteome</keyword>